<evidence type="ECO:0000256" key="5">
    <source>
        <dbReference type="ARBA" id="ARBA00022840"/>
    </source>
</evidence>
<feature type="domain" description="PurM-like C-terminal" evidence="7">
    <location>
        <begin position="433"/>
        <end position="584"/>
    </location>
</feature>
<accession>A0ABN6MIR2</accession>
<dbReference type="SUPFAM" id="SSF55326">
    <property type="entry name" value="PurM N-terminal domain-like"/>
    <property type="match status" value="2"/>
</dbReference>
<dbReference type="Gene3D" id="3.40.50.880">
    <property type="match status" value="1"/>
</dbReference>
<dbReference type="RefSeq" id="WP_244387280.1">
    <property type="nucleotide sequence ID" value="NZ_AP025564.1"/>
</dbReference>
<dbReference type="CDD" id="cd02204">
    <property type="entry name" value="PurL_repeat2"/>
    <property type="match status" value="1"/>
</dbReference>
<dbReference type="InterPro" id="IPR010141">
    <property type="entry name" value="FGAM_synthase"/>
</dbReference>
<evidence type="ECO:0000259" key="7">
    <source>
        <dbReference type="Pfam" id="PF02769"/>
    </source>
</evidence>
<organism evidence="9 10">
    <name type="scientific">Raoultibacter timonensis</name>
    <dbReference type="NCBI Taxonomy" id="1907662"/>
    <lineage>
        <taxon>Bacteria</taxon>
        <taxon>Bacillati</taxon>
        <taxon>Actinomycetota</taxon>
        <taxon>Coriobacteriia</taxon>
        <taxon>Eggerthellales</taxon>
        <taxon>Eggerthellaceae</taxon>
        <taxon>Raoultibacter</taxon>
    </lineage>
</organism>
<feature type="domain" description="Phosphoribosylformylglycinamidine synthase linker" evidence="8">
    <location>
        <begin position="182"/>
        <end position="225"/>
    </location>
</feature>
<dbReference type="Gene3D" id="3.90.650.10">
    <property type="entry name" value="PurM-like C-terminal domain"/>
    <property type="match status" value="2"/>
</dbReference>
<evidence type="ECO:0000256" key="4">
    <source>
        <dbReference type="ARBA" id="ARBA00022755"/>
    </source>
</evidence>
<keyword evidence="6" id="KW-0460">Magnesium</keyword>
<dbReference type="NCBIfam" id="TIGR01857">
    <property type="entry name" value="FGAM-synthase"/>
    <property type="match status" value="1"/>
</dbReference>
<dbReference type="InterPro" id="IPR041609">
    <property type="entry name" value="PurL_linker"/>
</dbReference>
<evidence type="ECO:0000256" key="2">
    <source>
        <dbReference type="ARBA" id="ARBA00022723"/>
    </source>
</evidence>
<dbReference type="InterPro" id="IPR010918">
    <property type="entry name" value="PurM-like_C_dom"/>
</dbReference>
<dbReference type="InterPro" id="IPR029062">
    <property type="entry name" value="Class_I_gatase-like"/>
</dbReference>
<dbReference type="Gene3D" id="3.30.1330.10">
    <property type="entry name" value="PurM-like, N-terminal domain"/>
    <property type="match status" value="2"/>
</dbReference>
<dbReference type="InterPro" id="IPR036676">
    <property type="entry name" value="PurM-like_C_sf"/>
</dbReference>
<keyword evidence="1" id="KW-0436">Ligase</keyword>
<proteinExistence type="predicted"/>
<dbReference type="PROSITE" id="PS51273">
    <property type="entry name" value="GATASE_TYPE_1"/>
    <property type="match status" value="1"/>
</dbReference>
<dbReference type="SUPFAM" id="SSF56042">
    <property type="entry name" value="PurM C-terminal domain-like"/>
    <property type="match status" value="2"/>
</dbReference>
<gene>
    <name evidence="9" type="primary">purL</name>
    <name evidence="9" type="ORF">CE91St30_31660</name>
</gene>
<evidence type="ECO:0000256" key="1">
    <source>
        <dbReference type="ARBA" id="ARBA00022598"/>
    </source>
</evidence>
<sequence>MVSRVYVEKKPGFDGEAQQLLSELTSILGIGQLRGLRLVNRYDVEGISGELFAQCVPTVFSEPQSDIATTEMPETRGAHVFAVEYLPGQFDQRADSASECIQLISCGERPEVRSAKVYLLEGELTEADVEAIKRYVINPIEAREASLDVRSTLHMAQPVPAMVETVEGFLDLDEAGLAAFIAERGLAMDLADIAFCQQYFVEEDRNPTITEIKMIDTYWSDHCRHTTFGTELAVQAIDDEAVQAAFEKYLAMRHELGRDEKPVCLMDMGTIGARYLKAKGILTGLDESEEINACTVKCTVDVDGESQDWLYLFKNETHNHPTEIEPFGGAATCVGGAIRDPLSGRSYVYQAMRVTGAADPLVPVSETLPGKLPQRKLVTTAAAGYSSYGNQIGLATGQVDELYHPGYAAKRMEIGAVVGATPADHVRRETPAPGDVIVLLGGRTGRDGIGGATGSSKAHNLESLESCGAEVQKGNAPVERKIQRLFRRKDACRLIKRCNDFGAGGVSVAVGELADGLHIDLDRVPKKYDGLDGTELAISESQERMAVALAPEDVDEFLGYACEENLEATPIATVCEEPRVRMEWNGETIVDVSREFLNSNGAPKHQDVRILSGGAYERTWGDEQASLIERMHALVTDLNVASNKGLSERFDSTIGAASVLMPFGGSRQLTPNMAMVAKFPVAGETTTCSGMAWGFNPYLTEANQYTGAYLAVVESVAKLAAAGFRREAMYLTFQEYFERLRNEPERWGKPAAAVLGALMAQIDLGIGSIGGKDSMSGSFEDLDVPPTLVSFATAVGSVDRVTSAEFKRAGSTVIAVKPRYADLIPEPEGMREALAIVDDLIGSGSAAAVSTLGYGCAAEALFKMCLGNGIGIEMDEGVRADSLFCPAYGTFIVELAEGAEPPASTDWVDVVDLGTTTSDYVFAVAGETIDLVELQEAWEGKLEPVFPYRGEGAEVETVSYADTLPLTYGGVIAKPRVVIPVFPGTNCEYDTVRAFERAGAVADVLVVNNLTPDRVAESTEALVAAIKNSQIIMLPGGFSGGDEPDGSAKFITAFFRAPAVTEAVRDLLQNRDGLMLGICNGFQALVKLGLVPFGDIRPMDESCPTLTYNTIGRHQSRLVRTRVASSLSPWLSRCEVGDVHTVAISHGEGRFVASPELVEQMKAAGQIATQYVDVNGVPSMDLDVNPNGSVLAIEGITSPDGRVFGKMGHTERSGNGLYKNVPGNLYQPLFEGGVGYFTD</sequence>
<evidence type="ECO:0000259" key="8">
    <source>
        <dbReference type="Pfam" id="PF18072"/>
    </source>
</evidence>
<keyword evidence="3" id="KW-0547">Nucleotide-binding</keyword>
<keyword evidence="2" id="KW-0479">Metal-binding</keyword>
<dbReference type="CDD" id="cd02203">
    <property type="entry name" value="PurL_repeat1"/>
    <property type="match status" value="1"/>
</dbReference>
<reference evidence="9 10" key="1">
    <citation type="submission" date="2022-01" db="EMBL/GenBank/DDBJ databases">
        <title>Novel bile acid biosynthetic pathways are enriched in the microbiome of centenarians.</title>
        <authorList>
            <person name="Sato Y."/>
            <person name="Atarashi K."/>
            <person name="Plichta R.D."/>
            <person name="Arai Y."/>
            <person name="Sasajima S."/>
            <person name="Kearney M.S."/>
            <person name="Suda W."/>
            <person name="Takeshita K."/>
            <person name="Sasaki T."/>
            <person name="Okamoto S."/>
            <person name="Skelly N.A."/>
            <person name="Okamura Y."/>
            <person name="Vlamakis H."/>
            <person name="Li Y."/>
            <person name="Tanoue T."/>
            <person name="Takei H."/>
            <person name="Nittono H."/>
            <person name="Narushima S."/>
            <person name="Irie J."/>
            <person name="Itoh H."/>
            <person name="Moriya K."/>
            <person name="Sugiura Y."/>
            <person name="Suematsu M."/>
            <person name="Moritoki N."/>
            <person name="Shibata S."/>
            <person name="Littman R.D."/>
            <person name="Fischbach A.M."/>
            <person name="Uwamino Y."/>
            <person name="Inoue T."/>
            <person name="Honda A."/>
            <person name="Hattori M."/>
            <person name="Murai T."/>
            <person name="Xavier J.R."/>
            <person name="Hirose N."/>
            <person name="Honda K."/>
        </authorList>
    </citation>
    <scope>NUCLEOTIDE SEQUENCE [LARGE SCALE GENOMIC DNA]</scope>
    <source>
        <strain evidence="9 10">CE91-St30</strain>
    </source>
</reference>
<dbReference type="SUPFAM" id="SSF52317">
    <property type="entry name" value="Class I glutamine amidotransferase-like"/>
    <property type="match status" value="1"/>
</dbReference>
<keyword evidence="10" id="KW-1185">Reference proteome</keyword>
<dbReference type="SMART" id="SM01211">
    <property type="entry name" value="GATase_5"/>
    <property type="match status" value="1"/>
</dbReference>
<evidence type="ECO:0000313" key="10">
    <source>
        <dbReference type="Proteomes" id="UP001320544"/>
    </source>
</evidence>
<keyword evidence="4" id="KW-0658">Purine biosynthesis</keyword>
<dbReference type="EMBL" id="AP025564">
    <property type="protein sequence ID" value="BDE97833.1"/>
    <property type="molecule type" value="Genomic_DNA"/>
</dbReference>
<dbReference type="CDD" id="cd01740">
    <property type="entry name" value="GATase1_FGAR_AT"/>
    <property type="match status" value="1"/>
</dbReference>
<dbReference type="Pfam" id="PF02769">
    <property type="entry name" value="AIRS_C"/>
    <property type="match status" value="1"/>
</dbReference>
<protein>
    <submittedName>
        <fullName evidence="9">Phosphoribosylformylglycinamidine synthase</fullName>
    </submittedName>
</protein>
<evidence type="ECO:0000256" key="6">
    <source>
        <dbReference type="ARBA" id="ARBA00022842"/>
    </source>
</evidence>
<name>A0ABN6MIR2_9ACTN</name>
<dbReference type="Pfam" id="PF13507">
    <property type="entry name" value="GATase_5"/>
    <property type="match status" value="1"/>
</dbReference>
<dbReference type="PANTHER" id="PTHR10099:SF1">
    <property type="entry name" value="PHOSPHORIBOSYLFORMYLGLYCINAMIDINE SYNTHASE"/>
    <property type="match status" value="1"/>
</dbReference>
<dbReference type="Pfam" id="PF18072">
    <property type="entry name" value="FGAR-AT_linker"/>
    <property type="match status" value="1"/>
</dbReference>
<evidence type="ECO:0000256" key="3">
    <source>
        <dbReference type="ARBA" id="ARBA00022741"/>
    </source>
</evidence>
<dbReference type="PANTHER" id="PTHR10099">
    <property type="entry name" value="PHOSPHORIBOSYLFORMYLGLYCINAMIDINE SYNTHASE"/>
    <property type="match status" value="1"/>
</dbReference>
<keyword evidence="5" id="KW-0067">ATP-binding</keyword>
<dbReference type="InterPro" id="IPR036921">
    <property type="entry name" value="PurM-like_N_sf"/>
</dbReference>
<dbReference type="Proteomes" id="UP001320544">
    <property type="component" value="Chromosome"/>
</dbReference>
<evidence type="ECO:0000313" key="9">
    <source>
        <dbReference type="EMBL" id="BDE97833.1"/>
    </source>
</evidence>